<comment type="caution">
    <text evidence="2">The sequence shown here is derived from an EMBL/GenBank/DDBJ whole genome shotgun (WGS) entry which is preliminary data.</text>
</comment>
<feature type="compositionally biased region" description="Polar residues" evidence="1">
    <location>
        <begin position="449"/>
        <end position="459"/>
    </location>
</feature>
<dbReference type="GO" id="GO:0005634">
    <property type="term" value="C:nucleus"/>
    <property type="evidence" value="ECO:0007669"/>
    <property type="project" value="TreeGrafter"/>
</dbReference>
<gene>
    <name evidence="2" type="primary">PCL7_1</name>
    <name evidence="2" type="ORF">IWQ60_009282</name>
</gene>
<proteinExistence type="predicted"/>
<dbReference type="Proteomes" id="UP001150569">
    <property type="component" value="Unassembled WGS sequence"/>
</dbReference>
<dbReference type="EMBL" id="JANBPT010000763">
    <property type="protein sequence ID" value="KAJ1913267.1"/>
    <property type="molecule type" value="Genomic_DNA"/>
</dbReference>
<dbReference type="GO" id="GO:0000307">
    <property type="term" value="C:cyclin-dependent protein kinase holoenzyme complex"/>
    <property type="evidence" value="ECO:0007669"/>
    <property type="project" value="TreeGrafter"/>
</dbReference>
<reference evidence="2" key="1">
    <citation type="submission" date="2022-07" db="EMBL/GenBank/DDBJ databases">
        <title>Phylogenomic reconstructions and comparative analyses of Kickxellomycotina fungi.</title>
        <authorList>
            <person name="Reynolds N.K."/>
            <person name="Stajich J.E."/>
            <person name="Barry K."/>
            <person name="Grigoriev I.V."/>
            <person name="Crous P."/>
            <person name="Smith M.E."/>
        </authorList>
    </citation>
    <scope>NUCLEOTIDE SEQUENCE</scope>
    <source>
        <strain evidence="2">RSA 861</strain>
    </source>
</reference>
<feature type="region of interest" description="Disordered" evidence="1">
    <location>
        <begin position="365"/>
        <end position="459"/>
    </location>
</feature>
<dbReference type="PANTHER" id="PTHR15615:SF94">
    <property type="entry name" value="PHO85 CYCLIN-6-RELATED"/>
    <property type="match status" value="1"/>
</dbReference>
<dbReference type="Gene3D" id="1.10.472.10">
    <property type="entry name" value="Cyclin-like"/>
    <property type="match status" value="1"/>
</dbReference>
<organism evidence="2 3">
    <name type="scientific">Tieghemiomyces parasiticus</name>
    <dbReference type="NCBI Taxonomy" id="78921"/>
    <lineage>
        <taxon>Eukaryota</taxon>
        <taxon>Fungi</taxon>
        <taxon>Fungi incertae sedis</taxon>
        <taxon>Zoopagomycota</taxon>
        <taxon>Kickxellomycotina</taxon>
        <taxon>Dimargaritomycetes</taxon>
        <taxon>Dimargaritales</taxon>
        <taxon>Dimargaritaceae</taxon>
        <taxon>Tieghemiomyces</taxon>
    </lineage>
</organism>
<sequence length="459" mass="49935">MEPGPLNVAKSAPKDTIKYVADCMQHLVTENDVTNTQSMHYKEYNLYCLFNRQHDPKQSGQMLTLFHSRGVPSIDLHAYLCRILKYCPCPNECFVALFIYFRRIADKCRQSRTAFSVDPYSVHRLIIAGIACGSKYFSDLFYTNSRYARVGGVHVDELNVLELEFLRLLGFELYVTPEELQETADLIARRGLPNLYATYPTSQLRIHTPPSPSTAGSTAYPSDVSMMATPSTRVATPGLVVQPPHAKFPNIVPSALVTPVTPTHATHAAYHGAPHYHPSVGQMAPLAAGPTKPVLQMVSASGSHGTSTVPTPTPPRTPPSVEDPRASSGRRPLPHEVRQGDDHGAAGHRHTSSLSTMIHNLFDHRHHHHHGHPSSQLAGQTHAAPATSGAHHPSHLYHKSCGSAGAAQGPPTSAAATYTAPPARAVWPDHLPSDSRSTLHGSAHPPPVTTSYMYTNPPQ</sequence>
<feature type="compositionally biased region" description="Basic and acidic residues" evidence="1">
    <location>
        <begin position="333"/>
        <end position="345"/>
    </location>
</feature>
<dbReference type="Pfam" id="PF08613">
    <property type="entry name" value="Cyclin"/>
    <property type="match status" value="1"/>
</dbReference>
<accession>A0A9W7ZUB9</accession>
<evidence type="ECO:0000256" key="1">
    <source>
        <dbReference type="SAM" id="MobiDB-lite"/>
    </source>
</evidence>
<dbReference type="GO" id="GO:0016538">
    <property type="term" value="F:cyclin-dependent protein serine/threonine kinase regulator activity"/>
    <property type="evidence" value="ECO:0007669"/>
    <property type="project" value="TreeGrafter"/>
</dbReference>
<evidence type="ECO:0000313" key="2">
    <source>
        <dbReference type="EMBL" id="KAJ1913267.1"/>
    </source>
</evidence>
<dbReference type="AlphaFoldDB" id="A0A9W7ZUB9"/>
<dbReference type="PANTHER" id="PTHR15615">
    <property type="match status" value="1"/>
</dbReference>
<keyword evidence="3" id="KW-1185">Reference proteome</keyword>
<protein>
    <submittedName>
        <fullName evidence="2">Cyclin-like protein interacting with PHO85</fullName>
    </submittedName>
</protein>
<dbReference type="CDD" id="cd20558">
    <property type="entry name" value="CYCLIN_ScPCL7-like"/>
    <property type="match status" value="1"/>
</dbReference>
<feature type="region of interest" description="Disordered" evidence="1">
    <location>
        <begin position="297"/>
        <end position="350"/>
    </location>
</feature>
<feature type="compositionally biased region" description="Low complexity" evidence="1">
    <location>
        <begin position="410"/>
        <end position="425"/>
    </location>
</feature>
<dbReference type="InterPro" id="IPR013922">
    <property type="entry name" value="Cyclin_PHO80-like"/>
</dbReference>
<evidence type="ECO:0000313" key="3">
    <source>
        <dbReference type="Proteomes" id="UP001150569"/>
    </source>
</evidence>
<name>A0A9W7ZUB9_9FUNG</name>
<dbReference type="GO" id="GO:0019901">
    <property type="term" value="F:protein kinase binding"/>
    <property type="evidence" value="ECO:0007669"/>
    <property type="project" value="InterPro"/>
</dbReference>
<dbReference type="OrthoDB" id="1060854at2759"/>